<organism evidence="1 2">
    <name type="scientific">Coccidioides immitis RMSCC 3703</name>
    <dbReference type="NCBI Taxonomy" id="454286"/>
    <lineage>
        <taxon>Eukaryota</taxon>
        <taxon>Fungi</taxon>
        <taxon>Dikarya</taxon>
        <taxon>Ascomycota</taxon>
        <taxon>Pezizomycotina</taxon>
        <taxon>Eurotiomycetes</taxon>
        <taxon>Eurotiomycetidae</taxon>
        <taxon>Onygenales</taxon>
        <taxon>Onygenaceae</taxon>
        <taxon>Coccidioides</taxon>
    </lineage>
</organism>
<proteinExistence type="predicted"/>
<dbReference type="EMBL" id="DS268147">
    <property type="protein sequence ID" value="KMU76635.1"/>
    <property type="molecule type" value="Genomic_DNA"/>
</dbReference>
<evidence type="ECO:0000313" key="2">
    <source>
        <dbReference type="Proteomes" id="UP000054559"/>
    </source>
</evidence>
<accession>A0A0J8QX93</accession>
<dbReference type="AlphaFoldDB" id="A0A0J8QX93"/>
<name>A0A0J8QX93_COCIT</name>
<dbReference type="Proteomes" id="UP000054559">
    <property type="component" value="Unassembled WGS sequence"/>
</dbReference>
<protein>
    <submittedName>
        <fullName evidence="1">Uncharacterized protein</fullName>
    </submittedName>
</protein>
<sequence>MTTACLLEDRYLNMCNCNGKSPNITGRRDEDIRAKMICNIKSSGKAPARGAHSWLQYAA</sequence>
<evidence type="ECO:0000313" key="1">
    <source>
        <dbReference type="EMBL" id="KMU76635.1"/>
    </source>
</evidence>
<reference evidence="2" key="1">
    <citation type="journal article" date="2010" name="Genome Res.">
        <title>Population genomic sequencing of Coccidioides fungi reveals recent hybridization and transposon control.</title>
        <authorList>
            <person name="Neafsey D.E."/>
            <person name="Barker B.M."/>
            <person name="Sharpton T.J."/>
            <person name="Stajich J.E."/>
            <person name="Park D.J."/>
            <person name="Whiston E."/>
            <person name="Hung C.-Y."/>
            <person name="McMahan C."/>
            <person name="White J."/>
            <person name="Sykes S."/>
            <person name="Heiman D."/>
            <person name="Young S."/>
            <person name="Zeng Q."/>
            <person name="Abouelleil A."/>
            <person name="Aftuck L."/>
            <person name="Bessette D."/>
            <person name="Brown A."/>
            <person name="FitzGerald M."/>
            <person name="Lui A."/>
            <person name="Macdonald J.P."/>
            <person name="Priest M."/>
            <person name="Orbach M.J."/>
            <person name="Galgiani J.N."/>
            <person name="Kirkland T.N."/>
            <person name="Cole G.T."/>
            <person name="Birren B.W."/>
            <person name="Henn M.R."/>
            <person name="Taylor J.W."/>
            <person name="Rounsley S.D."/>
        </authorList>
    </citation>
    <scope>NUCLEOTIDE SEQUENCE [LARGE SCALE GENOMIC DNA]</scope>
    <source>
        <strain evidence="2">RMSCC 3703</strain>
    </source>
</reference>
<gene>
    <name evidence="1" type="ORF">CISG_05778</name>
</gene>